<protein>
    <recommendedName>
        <fullName evidence="2">CID domain-containing protein</fullName>
    </recommendedName>
</protein>
<feature type="compositionally biased region" description="Polar residues" evidence="1">
    <location>
        <begin position="406"/>
        <end position="418"/>
    </location>
</feature>
<dbReference type="InParanoid" id="A0A0D1XWR1"/>
<dbReference type="PROSITE" id="PS51391">
    <property type="entry name" value="CID"/>
    <property type="match status" value="1"/>
</dbReference>
<dbReference type="EMBL" id="KN847533">
    <property type="protein sequence ID" value="KIW07236.1"/>
    <property type="molecule type" value="Genomic_DNA"/>
</dbReference>
<dbReference type="AlphaFoldDB" id="A0A0D1XWR1"/>
<dbReference type="GeneID" id="27310066"/>
<dbReference type="HOGENOM" id="CLU_554540_0_0_1"/>
<dbReference type="InterPro" id="IPR008942">
    <property type="entry name" value="ENTH_VHS"/>
</dbReference>
<dbReference type="InterPro" id="IPR051661">
    <property type="entry name" value="Actin_filament_regulator"/>
</dbReference>
<feature type="compositionally biased region" description="Pro residues" evidence="1">
    <location>
        <begin position="492"/>
        <end position="502"/>
    </location>
</feature>
<dbReference type="Gene3D" id="1.25.40.90">
    <property type="match status" value="1"/>
</dbReference>
<dbReference type="PANTHER" id="PTHR47102">
    <property type="entry name" value="PROTEIN BNI1"/>
    <property type="match status" value="1"/>
</dbReference>
<dbReference type="Pfam" id="PF04818">
    <property type="entry name" value="CID"/>
    <property type="match status" value="1"/>
</dbReference>
<dbReference type="STRING" id="253628.A0A0D1XWR1"/>
<organism evidence="3 4">
    <name type="scientific">Verruconis gallopava</name>
    <dbReference type="NCBI Taxonomy" id="253628"/>
    <lineage>
        <taxon>Eukaryota</taxon>
        <taxon>Fungi</taxon>
        <taxon>Dikarya</taxon>
        <taxon>Ascomycota</taxon>
        <taxon>Pezizomycotina</taxon>
        <taxon>Dothideomycetes</taxon>
        <taxon>Pleosporomycetidae</taxon>
        <taxon>Venturiales</taxon>
        <taxon>Sympoventuriaceae</taxon>
        <taxon>Verruconis</taxon>
    </lineage>
</organism>
<reference evidence="3 4" key="1">
    <citation type="submission" date="2015-01" db="EMBL/GenBank/DDBJ databases">
        <title>The Genome Sequence of Ochroconis gallopava CBS43764.</title>
        <authorList>
            <consortium name="The Broad Institute Genomics Platform"/>
            <person name="Cuomo C."/>
            <person name="de Hoog S."/>
            <person name="Gorbushina A."/>
            <person name="Stielow B."/>
            <person name="Teixiera M."/>
            <person name="Abouelleil A."/>
            <person name="Chapman S.B."/>
            <person name="Priest M."/>
            <person name="Young S.K."/>
            <person name="Wortman J."/>
            <person name="Nusbaum C."/>
            <person name="Birren B."/>
        </authorList>
    </citation>
    <scope>NUCLEOTIDE SEQUENCE [LARGE SCALE GENOMIC DNA]</scope>
    <source>
        <strain evidence="3 4">CBS 43764</strain>
    </source>
</reference>
<keyword evidence="4" id="KW-1185">Reference proteome</keyword>
<feature type="compositionally biased region" description="Pro residues" evidence="1">
    <location>
        <begin position="521"/>
        <end position="532"/>
    </location>
</feature>
<dbReference type="Proteomes" id="UP000053259">
    <property type="component" value="Unassembled WGS sequence"/>
</dbReference>
<feature type="region of interest" description="Disordered" evidence="1">
    <location>
        <begin position="192"/>
        <end position="224"/>
    </location>
</feature>
<dbReference type="PANTHER" id="PTHR47102:SF2">
    <property type="entry name" value="PROTEIN BNI1"/>
    <property type="match status" value="1"/>
</dbReference>
<dbReference type="VEuPathDB" id="FungiDB:PV09_02093"/>
<feature type="domain" description="CID" evidence="2">
    <location>
        <begin position="28"/>
        <end position="189"/>
    </location>
</feature>
<feature type="region of interest" description="Disordered" evidence="1">
    <location>
        <begin position="373"/>
        <end position="561"/>
    </location>
</feature>
<dbReference type="InterPro" id="IPR006569">
    <property type="entry name" value="CID_dom"/>
</dbReference>
<feature type="compositionally biased region" description="Gly residues" evidence="1">
    <location>
        <begin position="551"/>
        <end position="561"/>
    </location>
</feature>
<evidence type="ECO:0000256" key="1">
    <source>
        <dbReference type="SAM" id="MobiDB-lite"/>
    </source>
</evidence>
<evidence type="ECO:0000313" key="4">
    <source>
        <dbReference type="Proteomes" id="UP000053259"/>
    </source>
</evidence>
<sequence length="561" mass="62788">MSTSFRISHAERNFSAAFRQHRPEKADTAKDEADRFKALFADLARECSPAHVQACSDWVIDYVLPTPALVDAFGGFITAVSAAYSAEKQKKEGMSKTDIKASLWPLTFVINELLHTTKYLMRDRHLHDECVPLLRVPVITLIKDLATFPRRSNQKHFNRLFALLALWHRQGYFDKPYIQSLKTLVESEGQQLPTEAKEFASSKQKRGHGDTDAPRKRKKLDPTKGIQVLGGIDNVGEDGDWKLPDWHGGENTPWHLLPAASWLRPLRSTDHDSGQGMKKRDVKAIKFGGDTVSKHVRKEVLKLLKQADELYNPTPDTGKRIEYDQLGRKMEVIKIRKCADGKVRKYIRSDTYYGWSTKFLDEMYHHPEKGFLAQMRKRPSRSSSSRSHSPSPKSSSPPHRDDDPSTAPQPHQQPTSAAPSHGCPSSGPQNTNYPPPPQYPHQQFGPPPPIPPPWLMQGQHQIPFPPPPPLPPNAQWAPPRPPPHLQQQNQGPSPPPPPPHPHTPFSMMGQNGGWSQHGAPHLPPPPPPPPPQGNFRGTSRGGFRGSYGNQGNRGGYGRPGY</sequence>
<evidence type="ECO:0000259" key="2">
    <source>
        <dbReference type="PROSITE" id="PS51391"/>
    </source>
</evidence>
<feature type="compositionally biased region" description="Pro residues" evidence="1">
    <location>
        <begin position="463"/>
        <end position="484"/>
    </location>
</feature>
<accession>A0A0D1XWR1</accession>
<feature type="compositionally biased region" description="Pro residues" evidence="1">
    <location>
        <begin position="433"/>
        <end position="454"/>
    </location>
</feature>
<dbReference type="RefSeq" id="XP_016217105.1">
    <property type="nucleotide sequence ID" value="XM_016355089.1"/>
</dbReference>
<evidence type="ECO:0000313" key="3">
    <source>
        <dbReference type="EMBL" id="KIW07236.1"/>
    </source>
</evidence>
<dbReference type="OrthoDB" id="21470at2759"/>
<gene>
    <name evidence="3" type="ORF">PV09_02093</name>
</gene>
<proteinExistence type="predicted"/>
<name>A0A0D1XWR1_9PEZI</name>
<feature type="compositionally biased region" description="Low complexity" evidence="1">
    <location>
        <begin position="381"/>
        <end position="397"/>
    </location>
</feature>